<evidence type="ECO:0000313" key="3">
    <source>
        <dbReference type="Proteomes" id="UP001590951"/>
    </source>
</evidence>
<reference evidence="2 3" key="1">
    <citation type="submission" date="2024-09" db="EMBL/GenBank/DDBJ databases">
        <title>Rethinking Asexuality: The Enigmatic Case of Functional Sexual Genes in Lepraria (Stereocaulaceae).</title>
        <authorList>
            <person name="Doellman M."/>
            <person name="Sun Y."/>
            <person name="Barcenas-Pena A."/>
            <person name="Lumbsch H.T."/>
            <person name="Grewe F."/>
        </authorList>
    </citation>
    <scope>NUCLEOTIDE SEQUENCE [LARGE SCALE GENOMIC DNA]</scope>
    <source>
        <strain evidence="2 3">Grewe 0041</strain>
    </source>
</reference>
<evidence type="ECO:0000313" key="2">
    <source>
        <dbReference type="EMBL" id="KAL2049587.1"/>
    </source>
</evidence>
<feature type="region of interest" description="Disordered" evidence="1">
    <location>
        <begin position="1"/>
        <end position="314"/>
    </location>
</feature>
<name>A0ABR4AV79_9LECA</name>
<keyword evidence="3" id="KW-1185">Reference proteome</keyword>
<accession>A0ABR4AV79</accession>
<dbReference type="CDD" id="cd00024">
    <property type="entry name" value="CD_CSD"/>
    <property type="match status" value="1"/>
</dbReference>
<protein>
    <submittedName>
        <fullName evidence="2">Uncharacterized protein</fullName>
    </submittedName>
</protein>
<comment type="caution">
    <text evidence="2">The sequence shown here is derived from an EMBL/GenBank/DDBJ whole genome shotgun (WGS) entry which is preliminary data.</text>
</comment>
<proteinExistence type="predicted"/>
<dbReference type="Proteomes" id="UP001590951">
    <property type="component" value="Unassembled WGS sequence"/>
</dbReference>
<evidence type="ECO:0000256" key="1">
    <source>
        <dbReference type="SAM" id="MobiDB-lite"/>
    </source>
</evidence>
<dbReference type="EMBL" id="JBHFEH010000061">
    <property type="protein sequence ID" value="KAL2049587.1"/>
    <property type="molecule type" value="Genomic_DNA"/>
</dbReference>
<feature type="compositionally biased region" description="Basic and acidic residues" evidence="1">
    <location>
        <begin position="283"/>
        <end position="299"/>
    </location>
</feature>
<sequence length="410" mass="45026">MASVEMGSIYHYQPLTAGRGRDGSKKPSGRLQDYNPIEFLDITGPTPEERQRTGSSDGQATGGSEGNSEPTAERDRNSAASPRSSEGEHQEESVVVGDTLAEDRNTQDTQQEAGGGDQEREGVHLDQSIVPYNTDSENDSDAYEVVRNQQPPQFKHPSILRPCVKNRASSTRNKPGSPGDPIVVEDDDTDSGGDGTSKEQVGNHDSLGTSLTSGGGSEARYPNLHENSERDTPNTSPPYRNTLLSTPGKQTCGSKGGNCKGLRPDTLTGRDKKNLWNGQETEAGNKKEDEERHNTDGGKETIPSLGLTKERRPSAIEERSALKRYVKRRRYLSPEQDEAGSSQDNIKAQAEGWEIVDILGKRETVWGTQYKVRRRSTWLLEGELGNAQELLQEFEANGRARHGRKRVRLA</sequence>
<feature type="compositionally biased region" description="Polar residues" evidence="1">
    <location>
        <begin position="233"/>
        <end position="253"/>
    </location>
</feature>
<organism evidence="2 3">
    <name type="scientific">Lepraria finkii</name>
    <dbReference type="NCBI Taxonomy" id="1340010"/>
    <lineage>
        <taxon>Eukaryota</taxon>
        <taxon>Fungi</taxon>
        <taxon>Dikarya</taxon>
        <taxon>Ascomycota</taxon>
        <taxon>Pezizomycotina</taxon>
        <taxon>Lecanoromycetes</taxon>
        <taxon>OSLEUM clade</taxon>
        <taxon>Lecanoromycetidae</taxon>
        <taxon>Lecanorales</taxon>
        <taxon>Lecanorineae</taxon>
        <taxon>Stereocaulaceae</taxon>
        <taxon>Lepraria</taxon>
    </lineage>
</organism>
<gene>
    <name evidence="2" type="ORF">ABVK25_010166</name>
</gene>